<gene>
    <name evidence="2" type="ORF">FYJ50_07390</name>
</gene>
<keyword evidence="1" id="KW-1133">Transmembrane helix</keyword>
<organism evidence="2 3">
    <name type="scientific">Floccifex porci</name>
    <dbReference type="NCBI Taxonomy" id="2606629"/>
    <lineage>
        <taxon>Bacteria</taxon>
        <taxon>Bacillati</taxon>
        <taxon>Bacillota</taxon>
        <taxon>Erysipelotrichia</taxon>
        <taxon>Erysipelotrichales</taxon>
        <taxon>Erysipelotrichaceae</taxon>
        <taxon>Floccifex</taxon>
    </lineage>
</organism>
<evidence type="ECO:0000313" key="3">
    <source>
        <dbReference type="Proteomes" id="UP000470082"/>
    </source>
</evidence>
<comment type="caution">
    <text evidence="2">The sequence shown here is derived from an EMBL/GenBank/DDBJ whole genome shotgun (WGS) entry which is preliminary data.</text>
</comment>
<dbReference type="AlphaFoldDB" id="A0A7X2N3R2"/>
<dbReference type="RefSeq" id="WP_154460636.1">
    <property type="nucleotide sequence ID" value="NZ_VUMM01000015.1"/>
</dbReference>
<dbReference type="Proteomes" id="UP000470082">
    <property type="component" value="Unassembled WGS sequence"/>
</dbReference>
<dbReference type="EMBL" id="VUMM01000015">
    <property type="protein sequence ID" value="MSS01914.1"/>
    <property type="molecule type" value="Genomic_DNA"/>
</dbReference>
<feature type="transmembrane region" description="Helical" evidence="1">
    <location>
        <begin position="12"/>
        <end position="39"/>
    </location>
</feature>
<sequence>MKKWTKVQRQKIQIFRLITVGIFILFLSIGFMLGNIWFLRPDKSEVEKRELTSFPTFTFSTFMDGTYFSDISTWYSDTFVGRDTFIAMNQSLKQKYGIHSGEMMVGTLTQSDEIPEDSSQKKIKKDPVVPDQNTLQAEVTDKIMEGLYIEDGAAYGGYSFSQEAADTYIDALEKGAEKLDGITNVYSLLIPNNSGVILDDETCAKLGGSNQGQAIEYYFNSYDKVTGIEIYDTLKKHNDEYLYFRTDHHWTQQGAYYAYKSYCKLKGFKAEKISDLPSYTFTPFLGTYYNELQLPEMAANPDTVYAYAPKSTNDMLYDDGSGNLIPWKVIQDVSTWNEGSGYYCFVAGDKPYAEIDNPEIEDGTSCVVIKESYGNCFIPFLVDHYDKVYYMDFRYTNYNIVDFCKEHNVTDLIVENNIQIIGSGDVASRFYELL</sequence>
<keyword evidence="1" id="KW-0812">Transmembrane</keyword>
<keyword evidence="3" id="KW-1185">Reference proteome</keyword>
<reference evidence="2 3" key="1">
    <citation type="submission" date="2019-08" db="EMBL/GenBank/DDBJ databases">
        <title>In-depth cultivation of the pig gut microbiome towards novel bacterial diversity and tailored functional studies.</title>
        <authorList>
            <person name="Wylensek D."/>
            <person name="Hitch T.C.A."/>
            <person name="Clavel T."/>
        </authorList>
    </citation>
    <scope>NUCLEOTIDE SEQUENCE [LARGE SCALE GENOMIC DNA]</scope>
    <source>
        <strain evidence="2 3">LKV-178-WT-2G</strain>
    </source>
</reference>
<accession>A0A7X2N3R2</accession>
<evidence type="ECO:0000256" key="1">
    <source>
        <dbReference type="SAM" id="Phobius"/>
    </source>
</evidence>
<evidence type="ECO:0000313" key="2">
    <source>
        <dbReference type="EMBL" id="MSS01914.1"/>
    </source>
</evidence>
<dbReference type="Pfam" id="PF14286">
    <property type="entry name" value="DHHW"/>
    <property type="match status" value="2"/>
</dbReference>
<keyword evidence="1" id="KW-0472">Membrane</keyword>
<name>A0A7X2N3R2_9FIRM</name>
<proteinExistence type="predicted"/>
<evidence type="ECO:0008006" key="4">
    <source>
        <dbReference type="Google" id="ProtNLM"/>
    </source>
</evidence>
<dbReference type="InterPro" id="IPR025945">
    <property type="entry name" value="DHHW"/>
</dbReference>
<protein>
    <recommendedName>
        <fullName evidence="4">DHHW protein</fullName>
    </recommendedName>
</protein>